<keyword evidence="2" id="KW-0479">Metal-binding</keyword>
<reference evidence="6 7" key="1">
    <citation type="submission" date="2018-05" db="EMBL/GenBank/DDBJ databases">
        <title>A metagenomic window into the 2 km-deep terrestrial subsurface aquifer revealed taxonomically and functionally diverse microbial community comprising novel uncultured bacterial lineages.</title>
        <authorList>
            <person name="Kadnikov V.V."/>
            <person name="Mardanov A.V."/>
            <person name="Beletsky A.V."/>
            <person name="Banks D."/>
            <person name="Pimenov N.V."/>
            <person name="Frank Y.A."/>
            <person name="Karnachuk O.V."/>
            <person name="Ravin N.V."/>
        </authorList>
    </citation>
    <scope>NUCLEOTIDE SEQUENCE [LARGE SCALE GENOMIC DNA]</scope>
    <source>
        <strain evidence="6">BY5</strain>
    </source>
</reference>
<protein>
    <submittedName>
        <fullName evidence="6">Hydroxyacylglutathione hydrolase</fullName>
    </submittedName>
</protein>
<dbReference type="InterPro" id="IPR036866">
    <property type="entry name" value="RibonucZ/Hydroxyglut_hydro"/>
</dbReference>
<comment type="caution">
    <text evidence="6">The sequence shown here is derived from an EMBL/GenBank/DDBJ whole genome shotgun (WGS) entry which is preliminary data.</text>
</comment>
<evidence type="ECO:0000313" key="6">
    <source>
        <dbReference type="EMBL" id="RCK78106.1"/>
    </source>
</evidence>
<dbReference type="InterPro" id="IPR001279">
    <property type="entry name" value="Metallo-B-lactamas"/>
</dbReference>
<dbReference type="GO" id="GO:0016787">
    <property type="term" value="F:hydrolase activity"/>
    <property type="evidence" value="ECO:0007669"/>
    <property type="project" value="UniProtKB-KW"/>
</dbReference>
<dbReference type="Gene3D" id="3.60.15.10">
    <property type="entry name" value="Ribonuclease Z/Hydroxyacylglutathione hydrolase-like"/>
    <property type="match status" value="1"/>
</dbReference>
<comment type="cofactor">
    <cofactor evidence="1">
        <name>Zn(2+)</name>
        <dbReference type="ChEBI" id="CHEBI:29105"/>
    </cofactor>
</comment>
<gene>
    <name evidence="6" type="ORF">OZSIB_1755</name>
</gene>
<dbReference type="InterPro" id="IPR044528">
    <property type="entry name" value="POD-like_MBL-fold"/>
</dbReference>
<dbReference type="GO" id="GO:0006749">
    <property type="term" value="P:glutathione metabolic process"/>
    <property type="evidence" value="ECO:0007669"/>
    <property type="project" value="InterPro"/>
</dbReference>
<dbReference type="Pfam" id="PF00753">
    <property type="entry name" value="Lactamase_B"/>
    <property type="match status" value="1"/>
</dbReference>
<evidence type="ECO:0000256" key="1">
    <source>
        <dbReference type="ARBA" id="ARBA00001947"/>
    </source>
</evidence>
<keyword evidence="4" id="KW-0862">Zinc</keyword>
<sequence length="207" mass="22122">MFMEQLRLGPGANFAYVFGAAEGGEGFVVDPGAEPDRLLACVKAHRLDLTRIILTHHHFDHVAAAASVKARTGAKILAHPASRPGLQGEVTLDGTLADGEGFAFGDQEVRVIHTPGHTPGGICLLVAQRWLVTGDTLFIGNCGRTDLPGGDARALYDSLQRLKRLPDALLVLPGHDYGEVPSRSLGEEKARNPTLRAASFEEFQAIP</sequence>
<evidence type="ECO:0000256" key="3">
    <source>
        <dbReference type="ARBA" id="ARBA00022801"/>
    </source>
</evidence>
<dbReference type="PANTHER" id="PTHR46233:SF3">
    <property type="entry name" value="HYDROXYACYLGLUTATHIONE HYDROLASE GLOC"/>
    <property type="match status" value="1"/>
</dbReference>
<evidence type="ECO:0000259" key="5">
    <source>
        <dbReference type="SMART" id="SM00849"/>
    </source>
</evidence>
<evidence type="ECO:0000256" key="2">
    <source>
        <dbReference type="ARBA" id="ARBA00022723"/>
    </source>
</evidence>
<dbReference type="PANTHER" id="PTHR46233">
    <property type="entry name" value="HYDROXYACYLGLUTATHIONE HYDROLASE GLOC"/>
    <property type="match status" value="1"/>
</dbReference>
<evidence type="ECO:0000313" key="7">
    <source>
        <dbReference type="Proteomes" id="UP000252355"/>
    </source>
</evidence>
<dbReference type="GO" id="GO:0046872">
    <property type="term" value="F:metal ion binding"/>
    <property type="evidence" value="ECO:0007669"/>
    <property type="project" value="UniProtKB-KW"/>
</dbReference>
<keyword evidence="3 6" id="KW-0378">Hydrolase</keyword>
<evidence type="ECO:0000256" key="4">
    <source>
        <dbReference type="ARBA" id="ARBA00022833"/>
    </source>
</evidence>
<organism evidence="6 7">
    <name type="scientific">Candidatus Ozemobacter sibiricus</name>
    <dbReference type="NCBI Taxonomy" id="2268124"/>
    <lineage>
        <taxon>Bacteria</taxon>
        <taxon>Candidatus Ozemobacteria</taxon>
        <taxon>Candidatus Ozemobacterales</taxon>
        <taxon>Candidatus Ozemobacteraceae</taxon>
        <taxon>Candidatus Ozemobacter</taxon>
    </lineage>
</organism>
<accession>A0A367ZJ37</accession>
<dbReference type="GO" id="GO:0050313">
    <property type="term" value="F:sulfur dioxygenase activity"/>
    <property type="evidence" value="ECO:0007669"/>
    <property type="project" value="InterPro"/>
</dbReference>
<dbReference type="Proteomes" id="UP000252355">
    <property type="component" value="Unassembled WGS sequence"/>
</dbReference>
<dbReference type="EMBL" id="QOQW01000027">
    <property type="protein sequence ID" value="RCK78106.1"/>
    <property type="molecule type" value="Genomic_DNA"/>
</dbReference>
<proteinExistence type="predicted"/>
<dbReference type="SMART" id="SM00849">
    <property type="entry name" value="Lactamase_B"/>
    <property type="match status" value="1"/>
</dbReference>
<dbReference type="AlphaFoldDB" id="A0A367ZJ37"/>
<dbReference type="InterPro" id="IPR051453">
    <property type="entry name" value="MBL_Glyoxalase_II"/>
</dbReference>
<dbReference type="CDD" id="cd07724">
    <property type="entry name" value="POD-like_MBL-fold"/>
    <property type="match status" value="1"/>
</dbReference>
<dbReference type="SUPFAM" id="SSF56281">
    <property type="entry name" value="Metallo-hydrolase/oxidoreductase"/>
    <property type="match status" value="1"/>
</dbReference>
<feature type="domain" description="Metallo-beta-lactamase" evidence="5">
    <location>
        <begin position="12"/>
        <end position="175"/>
    </location>
</feature>
<name>A0A367ZJ37_9BACT</name>